<dbReference type="GeneID" id="63803186"/>
<gene>
    <name evidence="3" type="ORF">DL89DRAFT_265142</name>
</gene>
<protein>
    <recommendedName>
        <fullName evidence="2">SCP domain-containing protein</fullName>
    </recommendedName>
</protein>
<evidence type="ECO:0000313" key="3">
    <source>
        <dbReference type="EMBL" id="ORX72980.1"/>
    </source>
</evidence>
<reference evidence="3 4" key="1">
    <citation type="submission" date="2016-07" db="EMBL/GenBank/DDBJ databases">
        <title>Pervasive Adenine N6-methylation of Active Genes in Fungi.</title>
        <authorList>
            <consortium name="DOE Joint Genome Institute"/>
            <person name="Mondo S.J."/>
            <person name="Dannebaum R.O."/>
            <person name="Kuo R.C."/>
            <person name="Labutti K."/>
            <person name="Haridas S."/>
            <person name="Kuo A."/>
            <person name="Salamov A."/>
            <person name="Ahrendt S.R."/>
            <person name="Lipzen A."/>
            <person name="Sullivan W."/>
            <person name="Andreopoulos W.B."/>
            <person name="Clum A."/>
            <person name="Lindquist E."/>
            <person name="Daum C."/>
            <person name="Ramamoorthy G.K."/>
            <person name="Gryganskyi A."/>
            <person name="Culley D."/>
            <person name="Magnuson J.K."/>
            <person name="James T.Y."/>
            <person name="O'Malley M.A."/>
            <person name="Stajich J.E."/>
            <person name="Spatafora J.W."/>
            <person name="Visel A."/>
            <person name="Grigoriev I.V."/>
        </authorList>
    </citation>
    <scope>NUCLEOTIDE SEQUENCE [LARGE SCALE GENOMIC DNA]</scope>
    <source>
        <strain evidence="3 4">ATCC 12442</strain>
    </source>
</reference>
<feature type="domain" description="SCP" evidence="2">
    <location>
        <begin position="51"/>
        <end position="149"/>
    </location>
</feature>
<organism evidence="3 4">
    <name type="scientific">Linderina pennispora</name>
    <dbReference type="NCBI Taxonomy" id="61395"/>
    <lineage>
        <taxon>Eukaryota</taxon>
        <taxon>Fungi</taxon>
        <taxon>Fungi incertae sedis</taxon>
        <taxon>Zoopagomycota</taxon>
        <taxon>Kickxellomycotina</taxon>
        <taxon>Kickxellomycetes</taxon>
        <taxon>Kickxellales</taxon>
        <taxon>Kickxellaceae</taxon>
        <taxon>Linderina</taxon>
    </lineage>
</organism>
<dbReference type="PANTHER" id="PTHR31157">
    <property type="entry name" value="SCP DOMAIN-CONTAINING PROTEIN"/>
    <property type="match status" value="1"/>
</dbReference>
<accession>A0A1Y1WHE1</accession>
<dbReference type="CDD" id="cd05379">
    <property type="entry name" value="CAP_bacterial"/>
    <property type="match status" value="1"/>
</dbReference>
<proteinExistence type="predicted"/>
<dbReference type="AlphaFoldDB" id="A0A1Y1WHE1"/>
<evidence type="ECO:0000313" key="4">
    <source>
        <dbReference type="Proteomes" id="UP000193922"/>
    </source>
</evidence>
<evidence type="ECO:0000256" key="1">
    <source>
        <dbReference type="SAM" id="SignalP"/>
    </source>
</evidence>
<feature type="chain" id="PRO_5013095952" description="SCP domain-containing protein" evidence="1">
    <location>
        <begin position="23"/>
        <end position="162"/>
    </location>
</feature>
<keyword evidence="4" id="KW-1185">Reference proteome</keyword>
<dbReference type="InterPro" id="IPR035940">
    <property type="entry name" value="CAP_sf"/>
</dbReference>
<dbReference type="PANTHER" id="PTHR31157:SF1">
    <property type="entry name" value="SCP DOMAIN-CONTAINING PROTEIN"/>
    <property type="match status" value="1"/>
</dbReference>
<dbReference type="Gene3D" id="3.40.33.10">
    <property type="entry name" value="CAP"/>
    <property type="match status" value="1"/>
</dbReference>
<sequence>MTYIRHLFILALLVSLLDQVLGEKASAYAAKAPAPEGSSRLASNWRGQMLAILNQERAKHGKSPVIMDYRLNAAAQRHSDYQFSSGMMTHDDPAGTLGARASVAGIEWRGVAENVAHDQQSVGEVMTAWIHSPMHLSNMLGDYNIVGFGEHSLYWTQMFAKT</sequence>
<dbReference type="OrthoDB" id="568194at2759"/>
<keyword evidence="1" id="KW-0732">Signal</keyword>
<comment type="caution">
    <text evidence="3">The sequence shown here is derived from an EMBL/GenBank/DDBJ whole genome shotgun (WGS) entry which is preliminary data.</text>
</comment>
<dbReference type="InterPro" id="IPR014044">
    <property type="entry name" value="CAP_dom"/>
</dbReference>
<evidence type="ECO:0000259" key="2">
    <source>
        <dbReference type="Pfam" id="PF00188"/>
    </source>
</evidence>
<name>A0A1Y1WHE1_9FUNG</name>
<dbReference type="Pfam" id="PF00188">
    <property type="entry name" value="CAP"/>
    <property type="match status" value="1"/>
</dbReference>
<dbReference type="Proteomes" id="UP000193922">
    <property type="component" value="Unassembled WGS sequence"/>
</dbReference>
<feature type="signal peptide" evidence="1">
    <location>
        <begin position="1"/>
        <end position="22"/>
    </location>
</feature>
<dbReference type="SUPFAM" id="SSF55797">
    <property type="entry name" value="PR-1-like"/>
    <property type="match status" value="1"/>
</dbReference>
<dbReference type="EMBL" id="MCFD01000002">
    <property type="protein sequence ID" value="ORX72980.1"/>
    <property type="molecule type" value="Genomic_DNA"/>
</dbReference>
<dbReference type="RefSeq" id="XP_040746320.1">
    <property type="nucleotide sequence ID" value="XM_040886538.1"/>
</dbReference>
<dbReference type="STRING" id="61395.A0A1Y1WHE1"/>